<evidence type="ECO:0000256" key="3">
    <source>
        <dbReference type="ARBA" id="ARBA00022737"/>
    </source>
</evidence>
<dbReference type="EMBL" id="SGPY01000003">
    <property type="protein sequence ID" value="MCL6368459.1"/>
    <property type="molecule type" value="Genomic_DNA"/>
</dbReference>
<accession>A0AAW5GAP1</accession>
<evidence type="ECO:0000313" key="5">
    <source>
        <dbReference type="EMBL" id="MCL6351061.1"/>
    </source>
</evidence>
<dbReference type="PANTHER" id="PTHR43300">
    <property type="entry name" value="ACETYLTRANSFERASE"/>
    <property type="match status" value="1"/>
</dbReference>
<reference evidence="6" key="1">
    <citation type="submission" date="2019-02" db="EMBL/GenBank/DDBJ databases">
        <title>New Zealand Erwinia strains with phe-tRNA free attachment sites.</title>
        <authorList>
            <person name="Nunes-Leite L."/>
            <person name="Pitman A.R."/>
        </authorList>
    </citation>
    <scope>NUCLEOTIDE SEQUENCE</scope>
    <source>
        <strain evidence="6">Ec-140</strain>
        <strain evidence="5">Ec-143</strain>
    </source>
</reference>
<dbReference type="AlphaFoldDB" id="A0AAW5GAP1"/>
<dbReference type="CDD" id="cd04647">
    <property type="entry name" value="LbH_MAT_like"/>
    <property type="match status" value="1"/>
</dbReference>
<dbReference type="PANTHER" id="PTHR43300:SF12">
    <property type="entry name" value="CHLORAMPHENICOL ACETYLTRANSFERASE"/>
    <property type="match status" value="1"/>
</dbReference>
<dbReference type="GO" id="GO:0016747">
    <property type="term" value="F:acyltransferase activity, transferring groups other than amino-acyl groups"/>
    <property type="evidence" value="ECO:0007669"/>
    <property type="project" value="UniProtKB-ARBA"/>
</dbReference>
<keyword evidence="4 6" id="KW-0012">Acyltransferase</keyword>
<dbReference type="Proteomes" id="UP001057360">
    <property type="component" value="Unassembled WGS sequence"/>
</dbReference>
<evidence type="ECO:0000313" key="6">
    <source>
        <dbReference type="EMBL" id="MCL6368459.1"/>
    </source>
</evidence>
<dbReference type="InterPro" id="IPR050179">
    <property type="entry name" value="Trans_hexapeptide_repeat"/>
</dbReference>
<organism evidence="6 8">
    <name type="scientific">Pectobacterium polaris</name>
    <dbReference type="NCBI Taxonomy" id="2042057"/>
    <lineage>
        <taxon>Bacteria</taxon>
        <taxon>Pseudomonadati</taxon>
        <taxon>Pseudomonadota</taxon>
        <taxon>Gammaproteobacteria</taxon>
        <taxon>Enterobacterales</taxon>
        <taxon>Pectobacteriaceae</taxon>
        <taxon>Pectobacterium</taxon>
    </lineage>
</organism>
<keyword evidence="3" id="KW-0677">Repeat</keyword>
<dbReference type="Proteomes" id="UP001055618">
    <property type="component" value="Unassembled WGS sequence"/>
</dbReference>
<keyword evidence="7" id="KW-1185">Reference proteome</keyword>
<evidence type="ECO:0000256" key="4">
    <source>
        <dbReference type="ARBA" id="ARBA00023315"/>
    </source>
</evidence>
<dbReference type="Gene3D" id="2.160.10.10">
    <property type="entry name" value="Hexapeptide repeat proteins"/>
    <property type="match status" value="1"/>
</dbReference>
<dbReference type="SUPFAM" id="SSF51161">
    <property type="entry name" value="Trimeric LpxA-like enzymes"/>
    <property type="match status" value="1"/>
</dbReference>
<keyword evidence="2" id="KW-0808">Transferase</keyword>
<sequence>MNPFNVGFFTENELASFGFKSLGQNVCIAKNCTILGLENISIGSNVRIDGYTTIIASENGFLNLGSFIHIGGYSLLSAGAGITMNDFSGISQGVKIYSKTDDYTGNYLTNPTVSSEYTGVTSGEVILGRHSIIGSGTVILPNLVIGEGSSVGALSLVTKSLSEWGVYFGSPVKRIKERNKKLLKLEEEFLSEISKKA</sequence>
<dbReference type="InterPro" id="IPR018357">
    <property type="entry name" value="Hexapep_transf_CS"/>
</dbReference>
<dbReference type="PROSITE" id="PS00101">
    <property type="entry name" value="HEXAPEP_TRANSFERASES"/>
    <property type="match status" value="1"/>
</dbReference>
<evidence type="ECO:0000256" key="1">
    <source>
        <dbReference type="ARBA" id="ARBA00007274"/>
    </source>
</evidence>
<comment type="caution">
    <text evidence="6">The sequence shown here is derived from an EMBL/GenBank/DDBJ whole genome shotgun (WGS) entry which is preliminary data.</text>
</comment>
<dbReference type="EMBL" id="SGPX01000003">
    <property type="protein sequence ID" value="MCL6351061.1"/>
    <property type="molecule type" value="Genomic_DNA"/>
</dbReference>
<evidence type="ECO:0000313" key="7">
    <source>
        <dbReference type="Proteomes" id="UP001055618"/>
    </source>
</evidence>
<dbReference type="InterPro" id="IPR011004">
    <property type="entry name" value="Trimer_LpxA-like_sf"/>
</dbReference>
<evidence type="ECO:0000256" key="2">
    <source>
        <dbReference type="ARBA" id="ARBA00022679"/>
    </source>
</evidence>
<name>A0AAW5GAP1_9GAMM</name>
<evidence type="ECO:0000313" key="8">
    <source>
        <dbReference type="Proteomes" id="UP001057360"/>
    </source>
</evidence>
<protein>
    <submittedName>
        <fullName evidence="6">Acyltransferase</fullName>
    </submittedName>
</protein>
<proteinExistence type="inferred from homology"/>
<dbReference type="RefSeq" id="WP_205557953.1">
    <property type="nucleotide sequence ID" value="NZ_JACHAS010000033.1"/>
</dbReference>
<comment type="similarity">
    <text evidence="1">Belongs to the transferase hexapeptide repeat family.</text>
</comment>
<gene>
    <name evidence="5" type="ORF">EXT50_07770</name>
    <name evidence="6" type="ORF">EXT53_07770</name>
</gene>